<dbReference type="Proteomes" id="UP000193309">
    <property type="component" value="Unassembled WGS sequence"/>
</dbReference>
<dbReference type="InterPro" id="IPR040980">
    <property type="entry name" value="SWI2_SNF2"/>
</dbReference>
<evidence type="ECO:0000256" key="9">
    <source>
        <dbReference type="ARBA" id="ARBA00022840"/>
    </source>
</evidence>
<evidence type="ECO:0000256" key="8">
    <source>
        <dbReference type="ARBA" id="ARBA00022801"/>
    </source>
</evidence>
<evidence type="ECO:0000313" key="13">
    <source>
        <dbReference type="EMBL" id="SMG06628.1"/>
    </source>
</evidence>
<reference evidence="14" key="1">
    <citation type="submission" date="2017-04" db="EMBL/GenBank/DDBJ databases">
        <authorList>
            <person name="Varghese N."/>
            <person name="Submissions S."/>
        </authorList>
    </citation>
    <scope>NUCLEOTIDE SEQUENCE [LARGE SCALE GENOMIC DNA]</scope>
    <source>
        <strain evidence="14">VDS</strain>
    </source>
</reference>
<comment type="function">
    <text evidence="11">Subunit R is required for both nuclease and ATPase activities, but not for modification.</text>
</comment>
<protein>
    <recommendedName>
        <fullName evidence="11">Type I restriction enzyme endonuclease subunit</fullName>
        <shortName evidence="11">R protein</shortName>
        <ecNumber evidence="11">3.1.21.3</ecNumber>
    </recommendedName>
</protein>
<feature type="domain" description="Helicase ATP-binding" evidence="12">
    <location>
        <begin position="261"/>
        <end position="460"/>
    </location>
</feature>
<dbReference type="CDD" id="cd22332">
    <property type="entry name" value="HsdR_N"/>
    <property type="match status" value="1"/>
</dbReference>
<proteinExistence type="inferred from homology"/>
<evidence type="ECO:0000256" key="4">
    <source>
        <dbReference type="ARBA" id="ARBA00022722"/>
    </source>
</evidence>
<keyword evidence="7" id="KW-0255">Endonuclease</keyword>
<dbReference type="GO" id="GO:0009035">
    <property type="term" value="F:type I site-specific deoxyribonuclease activity"/>
    <property type="evidence" value="ECO:0007669"/>
    <property type="project" value="UniProtKB-EC"/>
</dbReference>
<dbReference type="GO" id="GO:0009307">
    <property type="term" value="P:DNA restriction-modification system"/>
    <property type="evidence" value="ECO:0007669"/>
    <property type="project" value="UniProtKB-KW"/>
</dbReference>
<dbReference type="Pfam" id="PF22679">
    <property type="entry name" value="T1R_D3-like"/>
    <property type="match status" value="1"/>
</dbReference>
<evidence type="ECO:0000256" key="10">
    <source>
        <dbReference type="ARBA" id="ARBA00023125"/>
    </source>
</evidence>
<keyword evidence="4" id="KW-0540">Nuclease</keyword>
<organism evidence="13 14">
    <name type="scientific">Corynebacterium pollutisoli</name>
    <dbReference type="NCBI Taxonomy" id="1610489"/>
    <lineage>
        <taxon>Bacteria</taxon>
        <taxon>Bacillati</taxon>
        <taxon>Actinomycetota</taxon>
        <taxon>Actinomycetes</taxon>
        <taxon>Mycobacteriales</taxon>
        <taxon>Corynebacteriaceae</taxon>
        <taxon>Corynebacterium</taxon>
    </lineage>
</organism>
<dbReference type="EMBL" id="FXAR01000001">
    <property type="protein sequence ID" value="SMG06628.1"/>
    <property type="molecule type" value="Genomic_DNA"/>
</dbReference>
<dbReference type="SUPFAM" id="SSF52540">
    <property type="entry name" value="P-loop containing nucleoside triphosphate hydrolases"/>
    <property type="match status" value="1"/>
</dbReference>
<keyword evidence="14" id="KW-1185">Reference proteome</keyword>
<gene>
    <name evidence="13" type="ORF">SAMN06295981_0181</name>
</gene>
<keyword evidence="5 11" id="KW-0547">Nucleotide-binding</keyword>
<dbReference type="AlphaFoldDB" id="A0A1X7HY64"/>
<dbReference type="InterPro" id="IPR027417">
    <property type="entry name" value="P-loop_NTPase"/>
</dbReference>
<keyword evidence="9 11" id="KW-0067">ATP-binding</keyword>
<evidence type="ECO:0000256" key="3">
    <source>
        <dbReference type="ARBA" id="ARBA00011296"/>
    </source>
</evidence>
<dbReference type="Pfam" id="PF04313">
    <property type="entry name" value="HSDR_N"/>
    <property type="match status" value="1"/>
</dbReference>
<dbReference type="Pfam" id="PF12008">
    <property type="entry name" value="EcoR124_C"/>
    <property type="match status" value="1"/>
</dbReference>
<comment type="similarity">
    <text evidence="2 11">Belongs to the HsdR family.</text>
</comment>
<dbReference type="InterPro" id="IPR014001">
    <property type="entry name" value="Helicase_ATP-bd"/>
</dbReference>
<evidence type="ECO:0000256" key="7">
    <source>
        <dbReference type="ARBA" id="ARBA00022759"/>
    </source>
</evidence>
<dbReference type="NCBIfam" id="TIGR00348">
    <property type="entry name" value="hsdR"/>
    <property type="match status" value="1"/>
</dbReference>
<dbReference type="PANTHER" id="PTHR30195:SF16">
    <property type="entry name" value="TYPE I RESTRICTION ENZYME ENDONUCLEASE SUBUNIT"/>
    <property type="match status" value="1"/>
</dbReference>
<dbReference type="PANTHER" id="PTHR30195">
    <property type="entry name" value="TYPE I SITE-SPECIFIC DEOXYRIBONUCLEASE PROTEIN SUBUNIT M AND R"/>
    <property type="match status" value="1"/>
</dbReference>
<dbReference type="RefSeq" id="WP_085548376.1">
    <property type="nucleotide sequence ID" value="NZ_FXAR01000001.1"/>
</dbReference>
<comment type="catalytic activity">
    <reaction evidence="1 11">
        <text>Endonucleolytic cleavage of DNA to give random double-stranded fragments with terminal 5'-phosphates, ATP is simultaneously hydrolyzed.</text>
        <dbReference type="EC" id="3.1.21.3"/>
    </reaction>
</comment>
<keyword evidence="8 11" id="KW-0378">Hydrolase</keyword>
<dbReference type="STRING" id="1610489.SAMN06295981_0181"/>
<accession>A0A1X7HY64</accession>
<evidence type="ECO:0000256" key="2">
    <source>
        <dbReference type="ARBA" id="ARBA00008598"/>
    </source>
</evidence>
<name>A0A1X7HY64_9CORY</name>
<dbReference type="SMART" id="SM00487">
    <property type="entry name" value="DEXDc"/>
    <property type="match status" value="1"/>
</dbReference>
<keyword evidence="10 11" id="KW-0238">DNA-binding</keyword>
<dbReference type="CDD" id="cd18800">
    <property type="entry name" value="SF2_C_EcoR124I-like"/>
    <property type="match status" value="1"/>
</dbReference>
<keyword evidence="6 11" id="KW-0680">Restriction system</keyword>
<dbReference type="InterPro" id="IPR051268">
    <property type="entry name" value="Type-I_R_enzyme_R_subunit"/>
</dbReference>
<dbReference type="Pfam" id="PF18766">
    <property type="entry name" value="SWI2_SNF2"/>
    <property type="match status" value="1"/>
</dbReference>
<evidence type="ECO:0000259" key="12">
    <source>
        <dbReference type="SMART" id="SM00487"/>
    </source>
</evidence>
<evidence type="ECO:0000256" key="6">
    <source>
        <dbReference type="ARBA" id="ARBA00022747"/>
    </source>
</evidence>
<comment type="subunit">
    <text evidence="3 11">The type I restriction/modification system is composed of three polypeptides R, M and S.</text>
</comment>
<evidence type="ECO:0000313" key="14">
    <source>
        <dbReference type="Proteomes" id="UP000193309"/>
    </source>
</evidence>
<dbReference type="EC" id="3.1.21.3" evidence="11"/>
<evidence type="ECO:0000256" key="11">
    <source>
        <dbReference type="RuleBase" id="RU364115"/>
    </source>
</evidence>
<dbReference type="InterPro" id="IPR007409">
    <property type="entry name" value="Restrct_endonuc_type1_HsdR_N"/>
</dbReference>
<dbReference type="InterPro" id="IPR004473">
    <property type="entry name" value="Restrct_endonuc_typeI_HsdR"/>
</dbReference>
<dbReference type="Gene3D" id="3.90.1570.50">
    <property type="match status" value="1"/>
</dbReference>
<dbReference type="GO" id="GO:0003677">
    <property type="term" value="F:DNA binding"/>
    <property type="evidence" value="ECO:0007669"/>
    <property type="project" value="UniProtKB-KW"/>
</dbReference>
<evidence type="ECO:0000256" key="1">
    <source>
        <dbReference type="ARBA" id="ARBA00000851"/>
    </source>
</evidence>
<dbReference type="InterPro" id="IPR055180">
    <property type="entry name" value="HsdR_RecA-like_helicase_dom_2"/>
</dbReference>
<dbReference type="GO" id="GO:0005524">
    <property type="term" value="F:ATP binding"/>
    <property type="evidence" value="ECO:0007669"/>
    <property type="project" value="UniProtKB-KW"/>
</dbReference>
<evidence type="ECO:0000256" key="5">
    <source>
        <dbReference type="ARBA" id="ARBA00022741"/>
    </source>
</evidence>
<dbReference type="OrthoDB" id="9758243at2"/>
<dbReference type="Gene3D" id="3.40.50.300">
    <property type="entry name" value="P-loop containing nucleotide triphosphate hydrolases"/>
    <property type="match status" value="2"/>
</dbReference>
<dbReference type="InterPro" id="IPR022625">
    <property type="entry name" value="TypeI_RM_Rsu_C"/>
</dbReference>
<sequence length="1064" mass="120889">MTTTFPNEAQFEDALVDLLTRHGWDKDILNHPTEQELIDNWAKILFDNNRNRDRLGDVPLTNGEMAQIIEQITELRTPLALNEFINGRTVGITRDAPQAHNLGKEVSLKIYDRLEISGGQSRYQIARQPQYAATKSDLLPSRRGDLMLLINGMPMFHIELKRSGVPVSQACHQITKYAHEGVYRGIYSLVQIFLGMTPTETVYFANPGAADRFNPDFFFHWADFNNEPVNDWDKVAKMLLSIPMAHQLIGFYTVADRASGNLLVMRSYQYYAVAQIADRVEAHDWESGNQRGGHIWHTTGSGKTITSFKTAQLIADSKNADKVVFLLDRIELGTQSLSNYRSYGGDSISVEDTSSADNLATLLSDDYTTLIVTSLQKMCRINDEATKLAALDTIRNKRVVFIVDEAHRSTFGDMLATVKKTLPSALFFGFTGTPIHAENQKKHSTTTTLFGDELHRYSIADGIRDGNVLGFDPEMVETYSAHDLRTYVALHEAHATDEVEALSDPAKARVYTKFMDKGQVPMASVYDGAGKRTRGIEDYLPTAQYRGDDHHEAVAKDIVEHWVQLSRNSAFHAILATASIPEAIQYYRIFKNKYPQLKVTALFDPHIDNTGEQQLVKEDGLLEILEDYNAQYNQHFTMPTHAEFKKDVSARLAHKKPYDTRDFTPDKQIDLLIVVDQMLTGFDSKWLNTLYLDKVIEYESIIQAFSRTNRIFGPEKPFGSIRYYRKPHTMNANIERAVELYVGDKPFGLFVESLDEHLRAINECFEKITELFTVPSTDTTPAHPDFSTLPSDEADRGEFAKVFSELYHELQAAQIQGFTWGEDTYYFDDGLITVVLDEDTYLTLITRYKELSDGDDDPTPSGGGDEVPFDIDVHITHIDTDRIDADYLNSKFEKYLRGLHDDVPAETLASLLEELHSSFARLDREDQKFANRWLHDVQAGEVELQQGKTVHDYINEYRLTERDKQIARLQDGLGVNARLLREILDAHVSSGTLNEYGRFDNLKAATDLTRAEAYFSQLHGEKVSRFVVRRKLDLLLRDFILNDHLPENLRVDETSIDAETVDVT</sequence>